<feature type="binding site" evidence="17">
    <location>
        <position position="361"/>
    </location>
    <ligand>
        <name>(6S)-NADPHX</name>
        <dbReference type="ChEBI" id="CHEBI:64076"/>
    </ligand>
</feature>
<comment type="subunit">
    <text evidence="17">Homotetramer.</text>
</comment>
<evidence type="ECO:0000256" key="6">
    <source>
        <dbReference type="ARBA" id="ARBA00022741"/>
    </source>
</evidence>
<evidence type="ECO:0000256" key="14">
    <source>
        <dbReference type="ARBA" id="ARBA00025153"/>
    </source>
</evidence>
<comment type="function">
    <text evidence="18">Catalyzes the epimerization of the S- and R-forms of NAD(P)HX, a damaged form of NAD(P)H that is a result of enzymatic or heat-dependent hydration. This is a prerequisite for the S-specific NAD(P)H-hydrate dehydratase to allow the repair of both epimers of NAD(P)HX.</text>
</comment>
<dbReference type="Proteomes" id="UP000198546">
    <property type="component" value="Chromosome i"/>
</dbReference>
<keyword evidence="13" id="KW-0511">Multifunctional enzyme</keyword>
<feature type="binding site" evidence="18">
    <location>
        <position position="163"/>
    </location>
    <ligand>
        <name>K(+)</name>
        <dbReference type="ChEBI" id="CHEBI:29103"/>
    </ligand>
</feature>
<evidence type="ECO:0000256" key="10">
    <source>
        <dbReference type="ARBA" id="ARBA00023027"/>
    </source>
</evidence>
<feature type="domain" description="YjeF C-terminal" evidence="20">
    <location>
        <begin position="221"/>
        <end position="483"/>
    </location>
</feature>
<dbReference type="RefSeq" id="WP_090592364.1">
    <property type="nucleotide sequence ID" value="NZ_LT629688.1"/>
</dbReference>
<feature type="binding site" evidence="17">
    <location>
        <position position="256"/>
    </location>
    <ligand>
        <name>(6S)-NADPHX</name>
        <dbReference type="ChEBI" id="CHEBI:64076"/>
    </ligand>
</feature>
<feature type="binding site" evidence="18">
    <location>
        <begin position="131"/>
        <end position="137"/>
    </location>
    <ligand>
        <name>(6S)-NADPHX</name>
        <dbReference type="ChEBI" id="CHEBI:64076"/>
    </ligand>
</feature>
<feature type="binding site" evidence="18">
    <location>
        <position position="64"/>
    </location>
    <ligand>
        <name>K(+)</name>
        <dbReference type="ChEBI" id="CHEBI:29103"/>
    </ligand>
</feature>
<dbReference type="STRING" id="675864.SAMN04489747_1705"/>
<feature type="binding site" evidence="17">
    <location>
        <position position="429"/>
    </location>
    <ligand>
        <name>(6S)-NADPHX</name>
        <dbReference type="ChEBI" id="CHEBI:64076"/>
    </ligand>
</feature>
<dbReference type="SUPFAM" id="SSF53613">
    <property type="entry name" value="Ribokinase-like"/>
    <property type="match status" value="1"/>
</dbReference>
<evidence type="ECO:0000256" key="4">
    <source>
        <dbReference type="ARBA" id="ARBA00009524"/>
    </source>
</evidence>
<evidence type="ECO:0000256" key="7">
    <source>
        <dbReference type="ARBA" id="ARBA00022840"/>
    </source>
</evidence>
<comment type="function">
    <text evidence="17">Catalyzes the dehydration of the S-form of NAD(P)HX at the expense of ADP, which is converted to AMP. Together with NAD(P)HX epimerase, which catalyzes the epimerization of the S- and R-forms, the enzyme allows the repair of both epimers of NAD(P)HX, a damaged form of NAD(P)H that is a result of enzymatic or heat-dependent hydration.</text>
</comment>
<protein>
    <recommendedName>
        <fullName evidence="19">Bifunctional NAD(P)H-hydrate repair enzyme</fullName>
    </recommendedName>
    <alternativeName>
        <fullName evidence="19">Nicotinamide nucleotide repair protein</fullName>
    </alternativeName>
    <domain>
        <recommendedName>
            <fullName evidence="19">ADP-dependent (S)-NAD(P)H-hydrate dehydratase</fullName>
            <ecNumber evidence="19">4.2.1.136</ecNumber>
        </recommendedName>
        <alternativeName>
            <fullName evidence="19">ADP-dependent NAD(P)HX dehydratase</fullName>
        </alternativeName>
    </domain>
    <domain>
        <recommendedName>
            <fullName evidence="19">NAD(P)H-hydrate epimerase</fullName>
            <ecNumber evidence="19">5.1.99.6</ecNumber>
        </recommendedName>
    </domain>
</protein>
<keyword evidence="7 17" id="KW-0067">ATP-binding</keyword>
<dbReference type="InterPro" id="IPR000631">
    <property type="entry name" value="CARKD"/>
</dbReference>
<feature type="binding site" evidence="18">
    <location>
        <begin position="63"/>
        <end position="67"/>
    </location>
    <ligand>
        <name>(6S)-NADPHX</name>
        <dbReference type="ChEBI" id="CHEBI:64076"/>
    </ligand>
</feature>
<evidence type="ECO:0000256" key="18">
    <source>
        <dbReference type="HAMAP-Rule" id="MF_01966"/>
    </source>
</evidence>
<evidence type="ECO:0000256" key="19">
    <source>
        <dbReference type="PIRNR" id="PIRNR017184"/>
    </source>
</evidence>
<dbReference type="Pfam" id="PF03853">
    <property type="entry name" value="YjeF_N"/>
    <property type="match status" value="1"/>
</dbReference>
<dbReference type="PANTHER" id="PTHR12592:SF0">
    <property type="entry name" value="ATP-DEPENDENT (S)-NAD(P)H-HYDRATE DEHYDRATASE"/>
    <property type="match status" value="1"/>
</dbReference>
<dbReference type="InterPro" id="IPR004443">
    <property type="entry name" value="YjeF_N_dom"/>
</dbReference>
<evidence type="ECO:0000256" key="13">
    <source>
        <dbReference type="ARBA" id="ARBA00023268"/>
    </source>
</evidence>
<dbReference type="GO" id="GO:0046496">
    <property type="term" value="P:nicotinamide nucleotide metabolic process"/>
    <property type="evidence" value="ECO:0007669"/>
    <property type="project" value="UniProtKB-UniRule"/>
</dbReference>
<comment type="similarity">
    <text evidence="17">Belongs to the NnrD/CARKD family.</text>
</comment>
<keyword evidence="10 17" id="KW-0520">NAD</keyword>
<dbReference type="Pfam" id="PF01256">
    <property type="entry name" value="Carb_kinase"/>
    <property type="match status" value="1"/>
</dbReference>
<sequence>MLNAYRGDDVRAAEEVAMAAAREGGGTGGELMQRAAAGVATAALGLLRRAYGSTVLVLAGPGNNGGDALHAAARLARRGAAVRYCGTSGRGLHTEGEAACRAAGGRPVDLAGAGALLRAGRVRLVVDGVLGLGGRGDLPADVATLAALCRDTSTPVLAVDVPSGTVADGGAVGDTFSADLTVTFGARRLAHLMEPAASRCGEVRVVPIGIELGRPTLLGWEVADLVAALPVPGPLDHKYSRGVVGLDTGSTRYPGAALLGVSGAVHTGVGMVRYLGPAGDVVTTALPNVVTADGRVQALVLGSGWGDSEDTGRRLREAVDRVVGEGSALLLDADALTSLGTGRGPRGLTELGPDRLLLTPHAGELARLLDVPRSQVEQEPLAHARQAAERLGATVLLKGATQYVVGPGEGPVEVAVPGPAWTGQAGSGDVLAGICGALLAAGLPAARAGAAGASLQAVAAARRPGPHPPQELAARLPEVVSELVGVGSWRAGRRGP</sequence>
<comment type="similarity">
    <text evidence="3 19">In the N-terminal section; belongs to the NnrE/AIBP family.</text>
</comment>
<feature type="binding site" evidence="18">
    <location>
        <position position="160"/>
    </location>
    <ligand>
        <name>(6S)-NADPHX</name>
        <dbReference type="ChEBI" id="CHEBI:64076"/>
    </ligand>
</feature>
<dbReference type="OrthoDB" id="9806925at2"/>
<evidence type="ECO:0000256" key="16">
    <source>
        <dbReference type="ARBA" id="ARBA00049209"/>
    </source>
</evidence>
<dbReference type="EC" id="5.1.99.6" evidence="19"/>
<keyword evidence="6 17" id="KW-0547">Nucleotide-binding</keyword>
<comment type="catalytic activity">
    <reaction evidence="15 17 19">
        <text>(6S)-NADHX + ADP = AMP + phosphate + NADH + H(+)</text>
        <dbReference type="Rhea" id="RHEA:32223"/>
        <dbReference type="ChEBI" id="CHEBI:15378"/>
        <dbReference type="ChEBI" id="CHEBI:43474"/>
        <dbReference type="ChEBI" id="CHEBI:57945"/>
        <dbReference type="ChEBI" id="CHEBI:64074"/>
        <dbReference type="ChEBI" id="CHEBI:456215"/>
        <dbReference type="ChEBI" id="CHEBI:456216"/>
        <dbReference type="EC" id="4.2.1.136"/>
    </reaction>
</comment>
<dbReference type="GO" id="GO:0005524">
    <property type="term" value="F:ATP binding"/>
    <property type="evidence" value="ECO:0007669"/>
    <property type="project" value="UniProtKB-UniRule"/>
</dbReference>
<dbReference type="HAMAP" id="MF_01965">
    <property type="entry name" value="NADHX_dehydratase"/>
    <property type="match status" value="1"/>
</dbReference>
<proteinExistence type="inferred from homology"/>
<keyword evidence="22" id="KW-0418">Kinase</keyword>
<dbReference type="InterPro" id="IPR029056">
    <property type="entry name" value="Ribokinase-like"/>
</dbReference>
<feature type="domain" description="YjeF N-terminal" evidence="21">
    <location>
        <begin position="10"/>
        <end position="216"/>
    </location>
</feature>
<name>A0A1G6XHC6_9ACTN</name>
<dbReference type="EC" id="4.2.1.136" evidence="19"/>
<keyword evidence="22" id="KW-0808">Transferase</keyword>
<dbReference type="InterPro" id="IPR030677">
    <property type="entry name" value="Nnr"/>
</dbReference>
<comment type="caution">
    <text evidence="17">Lacks conserved residue(s) required for the propagation of feature annotation.</text>
</comment>
<comment type="cofactor">
    <cofactor evidence="18 19">
        <name>K(+)</name>
        <dbReference type="ChEBI" id="CHEBI:29103"/>
    </cofactor>
    <text evidence="18 19">Binds 1 potassium ion per subunit.</text>
</comment>
<keyword evidence="23" id="KW-1185">Reference proteome</keyword>
<evidence type="ECO:0000256" key="3">
    <source>
        <dbReference type="ARBA" id="ARBA00006001"/>
    </source>
</evidence>
<reference evidence="22 23" key="1">
    <citation type="submission" date="2016-10" db="EMBL/GenBank/DDBJ databases">
        <authorList>
            <person name="de Groot N.N."/>
        </authorList>
    </citation>
    <scope>NUCLEOTIDE SEQUENCE [LARGE SCALE GENOMIC DNA]</scope>
    <source>
        <strain evidence="22 23">MON 2.2</strain>
    </source>
</reference>
<dbReference type="EMBL" id="LT629688">
    <property type="protein sequence ID" value="SDD77203.1"/>
    <property type="molecule type" value="Genomic_DNA"/>
</dbReference>
<dbReference type="AlphaFoldDB" id="A0A1G6XHC6"/>
<evidence type="ECO:0000256" key="12">
    <source>
        <dbReference type="ARBA" id="ARBA00023239"/>
    </source>
</evidence>
<comment type="catalytic activity">
    <reaction evidence="1 18 19">
        <text>(6R)-NADHX = (6S)-NADHX</text>
        <dbReference type="Rhea" id="RHEA:32215"/>
        <dbReference type="ChEBI" id="CHEBI:64074"/>
        <dbReference type="ChEBI" id="CHEBI:64075"/>
        <dbReference type="EC" id="5.1.99.6"/>
    </reaction>
</comment>
<dbReference type="GO" id="GO:0052856">
    <property type="term" value="F:NAD(P)HX epimerase activity"/>
    <property type="evidence" value="ECO:0007669"/>
    <property type="project" value="UniProtKB-UniRule"/>
</dbReference>
<evidence type="ECO:0000256" key="17">
    <source>
        <dbReference type="HAMAP-Rule" id="MF_01965"/>
    </source>
</evidence>
<evidence type="ECO:0000259" key="20">
    <source>
        <dbReference type="PROSITE" id="PS51383"/>
    </source>
</evidence>
<dbReference type="GO" id="GO:0110051">
    <property type="term" value="P:metabolite repair"/>
    <property type="evidence" value="ECO:0007669"/>
    <property type="project" value="TreeGrafter"/>
</dbReference>
<dbReference type="GO" id="GO:0046872">
    <property type="term" value="F:metal ion binding"/>
    <property type="evidence" value="ECO:0007669"/>
    <property type="project" value="UniProtKB-UniRule"/>
</dbReference>
<evidence type="ECO:0000256" key="9">
    <source>
        <dbReference type="ARBA" id="ARBA00022958"/>
    </source>
</evidence>
<dbReference type="GO" id="GO:0052855">
    <property type="term" value="F:ADP-dependent NAD(P)H-hydrate dehydratase activity"/>
    <property type="evidence" value="ECO:0007669"/>
    <property type="project" value="UniProtKB-UniRule"/>
</dbReference>
<evidence type="ECO:0000313" key="23">
    <source>
        <dbReference type="Proteomes" id="UP000198546"/>
    </source>
</evidence>
<dbReference type="SUPFAM" id="SSF64153">
    <property type="entry name" value="YjeF N-terminal domain-like"/>
    <property type="match status" value="1"/>
</dbReference>
<dbReference type="PROSITE" id="PS51383">
    <property type="entry name" value="YJEF_C_3"/>
    <property type="match status" value="1"/>
</dbReference>
<feature type="binding site" evidence="17">
    <location>
        <position position="304"/>
    </location>
    <ligand>
        <name>(6S)-NADPHX</name>
        <dbReference type="ChEBI" id="CHEBI:64076"/>
    </ligand>
</feature>
<dbReference type="Gene3D" id="3.40.50.10260">
    <property type="entry name" value="YjeF N-terminal domain"/>
    <property type="match status" value="1"/>
</dbReference>
<evidence type="ECO:0000256" key="8">
    <source>
        <dbReference type="ARBA" id="ARBA00022857"/>
    </source>
</evidence>
<dbReference type="PROSITE" id="PS51385">
    <property type="entry name" value="YJEF_N"/>
    <property type="match status" value="1"/>
</dbReference>
<evidence type="ECO:0000256" key="1">
    <source>
        <dbReference type="ARBA" id="ARBA00000013"/>
    </source>
</evidence>
<gene>
    <name evidence="18" type="primary">nnrE</name>
    <name evidence="17" type="synonym">nnrD</name>
    <name evidence="22" type="ORF">SAMN04489747_1705</name>
</gene>
<dbReference type="CDD" id="cd01171">
    <property type="entry name" value="YXKO-related"/>
    <property type="match status" value="1"/>
</dbReference>
<feature type="binding site" evidence="18">
    <location>
        <position position="127"/>
    </location>
    <ligand>
        <name>K(+)</name>
        <dbReference type="ChEBI" id="CHEBI:29103"/>
    </ligand>
</feature>
<evidence type="ECO:0000313" key="22">
    <source>
        <dbReference type="EMBL" id="SDD77203.1"/>
    </source>
</evidence>
<comment type="similarity">
    <text evidence="4 19">In the C-terminal section; belongs to the NnrD/CARKD family.</text>
</comment>
<evidence type="ECO:0000256" key="2">
    <source>
        <dbReference type="ARBA" id="ARBA00000909"/>
    </source>
</evidence>
<dbReference type="PIRSF" id="PIRSF017184">
    <property type="entry name" value="Nnr"/>
    <property type="match status" value="1"/>
</dbReference>
<feature type="binding site" evidence="17">
    <location>
        <position position="428"/>
    </location>
    <ligand>
        <name>AMP</name>
        <dbReference type="ChEBI" id="CHEBI:456215"/>
    </ligand>
</feature>
<dbReference type="GO" id="GO:0016301">
    <property type="term" value="F:kinase activity"/>
    <property type="evidence" value="ECO:0007669"/>
    <property type="project" value="UniProtKB-KW"/>
</dbReference>
<keyword evidence="9 18" id="KW-0630">Potassium</keyword>
<dbReference type="Gene3D" id="3.40.1190.20">
    <property type="match status" value="1"/>
</dbReference>
<keyword evidence="12 17" id="KW-0456">Lyase</keyword>
<dbReference type="PANTHER" id="PTHR12592">
    <property type="entry name" value="ATP-DEPENDENT (S)-NAD(P)H-HYDRATE DEHYDRATASE FAMILY MEMBER"/>
    <property type="match status" value="1"/>
</dbReference>
<evidence type="ECO:0000259" key="21">
    <source>
        <dbReference type="PROSITE" id="PS51385"/>
    </source>
</evidence>
<comment type="catalytic activity">
    <reaction evidence="16 17 19">
        <text>(6S)-NADPHX + ADP = AMP + phosphate + NADPH + H(+)</text>
        <dbReference type="Rhea" id="RHEA:32235"/>
        <dbReference type="ChEBI" id="CHEBI:15378"/>
        <dbReference type="ChEBI" id="CHEBI:43474"/>
        <dbReference type="ChEBI" id="CHEBI:57783"/>
        <dbReference type="ChEBI" id="CHEBI:64076"/>
        <dbReference type="ChEBI" id="CHEBI:456215"/>
        <dbReference type="ChEBI" id="CHEBI:456216"/>
        <dbReference type="EC" id="4.2.1.136"/>
    </reaction>
</comment>
<keyword evidence="8 17" id="KW-0521">NADP</keyword>
<evidence type="ECO:0000256" key="11">
    <source>
        <dbReference type="ARBA" id="ARBA00023235"/>
    </source>
</evidence>
<comment type="similarity">
    <text evidence="18">Belongs to the NnrE/AIBP family.</text>
</comment>
<comment type="cofactor">
    <cofactor evidence="17">
        <name>Mg(2+)</name>
        <dbReference type="ChEBI" id="CHEBI:18420"/>
    </cofactor>
</comment>
<accession>A0A1G6XHC6</accession>
<dbReference type="HAMAP" id="MF_01966">
    <property type="entry name" value="NADHX_epimerase"/>
    <property type="match status" value="1"/>
</dbReference>
<keyword evidence="11 18" id="KW-0413">Isomerase</keyword>
<keyword evidence="5 18" id="KW-0479">Metal-binding</keyword>
<dbReference type="InterPro" id="IPR036652">
    <property type="entry name" value="YjeF_N_dom_sf"/>
</dbReference>
<comment type="function">
    <text evidence="14 19">Bifunctional enzyme that catalyzes the epimerization of the S- and R-forms of NAD(P)HX and the dehydration of the S-form of NAD(P)HX at the expense of ADP, which is converted to AMP. This allows the repair of both epimers of NAD(P)HX, a damaged form of NAD(P)H that is a result of enzymatic or heat-dependent hydration.</text>
</comment>
<evidence type="ECO:0000256" key="15">
    <source>
        <dbReference type="ARBA" id="ARBA00048238"/>
    </source>
</evidence>
<comment type="catalytic activity">
    <reaction evidence="2 18 19">
        <text>(6R)-NADPHX = (6S)-NADPHX</text>
        <dbReference type="Rhea" id="RHEA:32227"/>
        <dbReference type="ChEBI" id="CHEBI:64076"/>
        <dbReference type="ChEBI" id="CHEBI:64077"/>
        <dbReference type="EC" id="5.1.99.6"/>
    </reaction>
</comment>
<organism evidence="22 23">
    <name type="scientific">Auraticoccus monumenti</name>
    <dbReference type="NCBI Taxonomy" id="675864"/>
    <lineage>
        <taxon>Bacteria</taxon>
        <taxon>Bacillati</taxon>
        <taxon>Actinomycetota</taxon>
        <taxon>Actinomycetes</taxon>
        <taxon>Propionibacteriales</taxon>
        <taxon>Propionibacteriaceae</taxon>
        <taxon>Auraticoccus</taxon>
    </lineage>
</organism>
<evidence type="ECO:0000256" key="5">
    <source>
        <dbReference type="ARBA" id="ARBA00022723"/>
    </source>
</evidence>